<reference evidence="1 3" key="1">
    <citation type="submission" date="2016-08" db="EMBL/GenBank/DDBJ databases">
        <title>Moorella thermoacetica DSM 103132.</title>
        <authorList>
            <person name="Jendresen C.B."/>
            <person name="Redl S.M."/>
            <person name="Jensen T.O."/>
            <person name="Nielsen A.T."/>
        </authorList>
    </citation>
    <scope>NUCLEOTIDE SEQUENCE [LARGE SCALE GENOMIC DNA]</scope>
    <source>
        <strain evidence="1 3">DSM 103132</strain>
    </source>
</reference>
<dbReference type="Proteomes" id="UP000322283">
    <property type="component" value="Unassembled WGS sequence"/>
</dbReference>
<dbReference type="EMBL" id="CP017019">
    <property type="protein sequence ID" value="AOQ24743.1"/>
    <property type="molecule type" value="Genomic_DNA"/>
</dbReference>
<sequence>MLRSYRYLWERVSTFLIWARESQKNLKLAEQSRLDMTFLAQVRNFFSRLGRPALILRPAMSHRPPLSADYNDMLKEIHSDIAQLLTAGDNLVRQLQDDFDFHSQAYRQLADRVNVLGQDLENLVLKAKSHSSLNAIQENFRNPGSFSSSSVTRAYVDGQVTLAQETLDNVSPISSVRINVGDILPDTYILGRASNGFPGNTHEMAGNTLVGYHNAHIDYTAVNDGNPDTWFEYELVNVEMQYKSQYGFSYVVEGDKKIRWDRDPEDGVLKLCLEFRLPEVRPINQITVLSYIPPKGRPPQLISVKISADGVEAPVTVPARFQCEASEKINVIFASRPAKLVQVYFAQPFAYETDVGHIYYEFIGDNNYQLTKENIVGRRVDGPEPSISILGASLDDDIYPFLQQGENKSMSDVLNDLLAKVGDPRIEQGVERLPGRRYCIGLRDISLYSIRYAQTSEIISPPYHFDSPIGRLMLDAEEFIPSEFGDGQWLTYYFNVGGGEWFPISPLNRNGDIWHFSVDPFQAQDIMVKDRMVVTKRPVDSLRIKIGLKRPAEHPYLTPIVYNYRVLTLPEGVAFHGA</sequence>
<dbReference type="RefSeq" id="WP_069590574.1">
    <property type="nucleotide sequence ID" value="NZ_CP017019.1"/>
</dbReference>
<dbReference type="AlphaFoldDB" id="A0AAC9HIX4"/>
<protein>
    <submittedName>
        <fullName evidence="1">Uncharacterized protein</fullName>
    </submittedName>
</protein>
<dbReference type="EMBL" id="VCDX01000001">
    <property type="protein sequence ID" value="TYL15719.1"/>
    <property type="molecule type" value="Genomic_DNA"/>
</dbReference>
<keyword evidence="4" id="KW-1185">Reference proteome</keyword>
<name>A0AAC9HIX4_NEOTH</name>
<proteinExistence type="predicted"/>
<gene>
    <name evidence="1" type="ORF">Maut_02315</name>
    <name evidence="2" type="ORF">MTAT_04580</name>
</gene>
<reference evidence="2 4" key="2">
    <citation type="submission" date="2019-05" db="EMBL/GenBank/DDBJ databases">
        <title>Genome sequence of Moorella thermoacetica ATCC 33924.</title>
        <authorList>
            <person name="Poehlein A."/>
            <person name="Bengelsdorf F.R."/>
            <person name="Duerre P."/>
            <person name="Daniel R."/>
        </authorList>
    </citation>
    <scope>NUCLEOTIDE SEQUENCE [LARGE SCALE GENOMIC DNA]</scope>
    <source>
        <strain evidence="2 4">ATCC 33924</strain>
    </source>
</reference>
<evidence type="ECO:0000313" key="2">
    <source>
        <dbReference type="EMBL" id="TYL15719.1"/>
    </source>
</evidence>
<evidence type="ECO:0000313" key="1">
    <source>
        <dbReference type="EMBL" id="AOQ24743.1"/>
    </source>
</evidence>
<evidence type="ECO:0000313" key="4">
    <source>
        <dbReference type="Proteomes" id="UP000322283"/>
    </source>
</evidence>
<organism evidence="1 3">
    <name type="scientific">Neomoorella thermoacetica</name>
    <name type="common">Clostridium thermoaceticum</name>
    <dbReference type="NCBI Taxonomy" id="1525"/>
    <lineage>
        <taxon>Bacteria</taxon>
        <taxon>Bacillati</taxon>
        <taxon>Bacillota</taxon>
        <taxon>Clostridia</taxon>
        <taxon>Neomoorellales</taxon>
        <taxon>Neomoorellaceae</taxon>
        <taxon>Neomoorella</taxon>
    </lineage>
</organism>
<dbReference type="Proteomes" id="UP000094598">
    <property type="component" value="Chromosome"/>
</dbReference>
<accession>A0AAC9HIX4</accession>
<evidence type="ECO:0000313" key="3">
    <source>
        <dbReference type="Proteomes" id="UP000094598"/>
    </source>
</evidence>